<dbReference type="CDD" id="cd07377">
    <property type="entry name" value="WHTH_GntR"/>
    <property type="match status" value="1"/>
</dbReference>
<dbReference type="Pfam" id="PF00392">
    <property type="entry name" value="GntR"/>
    <property type="match status" value="1"/>
</dbReference>
<dbReference type="PANTHER" id="PTHR43537:SF5">
    <property type="entry name" value="UXU OPERON TRANSCRIPTIONAL REGULATOR"/>
    <property type="match status" value="1"/>
</dbReference>
<comment type="caution">
    <text evidence="6">The sequence shown here is derived from an EMBL/GenBank/DDBJ whole genome shotgun (WGS) entry which is preliminary data.</text>
</comment>
<dbReference type="Gene3D" id="1.10.10.10">
    <property type="entry name" value="Winged helix-like DNA-binding domain superfamily/Winged helix DNA-binding domain"/>
    <property type="match status" value="1"/>
</dbReference>
<reference evidence="6 7" key="1">
    <citation type="submission" date="2023-08" db="EMBL/GenBank/DDBJ databases">
        <authorList>
            <person name="Girao M."/>
            <person name="Carvalho M.F."/>
        </authorList>
    </citation>
    <scope>NUCLEOTIDE SEQUENCE [LARGE SCALE GENOMIC DNA]</scope>
    <source>
        <strain evidence="6 7">CT-R113</strain>
    </source>
</reference>
<feature type="region of interest" description="Disordered" evidence="4">
    <location>
        <begin position="215"/>
        <end position="249"/>
    </location>
</feature>
<organism evidence="6 7">
    <name type="scientific">Nocardiopsis codii</name>
    <dbReference type="NCBI Taxonomy" id="3065942"/>
    <lineage>
        <taxon>Bacteria</taxon>
        <taxon>Bacillati</taxon>
        <taxon>Actinomycetota</taxon>
        <taxon>Actinomycetes</taxon>
        <taxon>Streptosporangiales</taxon>
        <taxon>Nocardiopsidaceae</taxon>
        <taxon>Nocardiopsis</taxon>
    </lineage>
</organism>
<dbReference type="EMBL" id="JAUZMY010000027">
    <property type="protein sequence ID" value="MEE2040277.1"/>
    <property type="molecule type" value="Genomic_DNA"/>
</dbReference>
<proteinExistence type="predicted"/>
<dbReference type="InterPro" id="IPR036388">
    <property type="entry name" value="WH-like_DNA-bd_sf"/>
</dbReference>
<keyword evidence="2" id="KW-0238">DNA-binding</keyword>
<evidence type="ECO:0000256" key="1">
    <source>
        <dbReference type="ARBA" id="ARBA00023015"/>
    </source>
</evidence>
<dbReference type="PRINTS" id="PR00035">
    <property type="entry name" value="HTHGNTR"/>
</dbReference>
<dbReference type="RefSeq" id="WP_330094045.1">
    <property type="nucleotide sequence ID" value="NZ_JAUZMY010000027.1"/>
</dbReference>
<gene>
    <name evidence="6" type="ORF">Q8791_23960</name>
</gene>
<evidence type="ECO:0000313" key="7">
    <source>
        <dbReference type="Proteomes" id="UP001356095"/>
    </source>
</evidence>
<evidence type="ECO:0000256" key="3">
    <source>
        <dbReference type="ARBA" id="ARBA00023163"/>
    </source>
</evidence>
<dbReference type="Pfam" id="PF07729">
    <property type="entry name" value="FCD"/>
    <property type="match status" value="1"/>
</dbReference>
<dbReference type="SUPFAM" id="SSF46785">
    <property type="entry name" value="Winged helix' DNA-binding domain"/>
    <property type="match status" value="1"/>
</dbReference>
<feature type="compositionally biased region" description="Basic and acidic residues" evidence="4">
    <location>
        <begin position="224"/>
        <end position="249"/>
    </location>
</feature>
<dbReference type="InterPro" id="IPR036390">
    <property type="entry name" value="WH_DNA-bd_sf"/>
</dbReference>
<evidence type="ECO:0000259" key="5">
    <source>
        <dbReference type="PROSITE" id="PS50949"/>
    </source>
</evidence>
<name>A0ABU7KDI9_9ACTN</name>
<dbReference type="Proteomes" id="UP001356095">
    <property type="component" value="Unassembled WGS sequence"/>
</dbReference>
<evidence type="ECO:0000256" key="4">
    <source>
        <dbReference type="SAM" id="MobiDB-lite"/>
    </source>
</evidence>
<dbReference type="Gene3D" id="1.20.120.530">
    <property type="entry name" value="GntR ligand-binding domain-like"/>
    <property type="match status" value="1"/>
</dbReference>
<keyword evidence="1" id="KW-0805">Transcription regulation</keyword>
<evidence type="ECO:0000256" key="2">
    <source>
        <dbReference type="ARBA" id="ARBA00023125"/>
    </source>
</evidence>
<sequence>MRRAQRRGLAHEAADRIRESIFEGHVPPGAALREVELASSLDVSRGSVREGLAILEREGLVHSEWHRGARVIDLGPDDVDEVYTVRAALERLATRTAAALATPERVAELSALVGAMERALADGAESPVLLSLDMAFHDRVYETAGNSRLTDAWHGVRSQVYLFQLTRIRLGHAQYRSAVVDEHRDLVRMLAHGDTPALGDAAEEHVDSARRALARLLGGAPPPAERRADGPADPLRGRDPRRGSEPSNG</sequence>
<dbReference type="InterPro" id="IPR011711">
    <property type="entry name" value="GntR_C"/>
</dbReference>
<keyword evidence="7" id="KW-1185">Reference proteome</keyword>
<dbReference type="InterPro" id="IPR008920">
    <property type="entry name" value="TF_FadR/GntR_C"/>
</dbReference>
<dbReference type="SUPFAM" id="SSF48008">
    <property type="entry name" value="GntR ligand-binding domain-like"/>
    <property type="match status" value="1"/>
</dbReference>
<dbReference type="SMART" id="SM00895">
    <property type="entry name" value="FCD"/>
    <property type="match status" value="1"/>
</dbReference>
<feature type="domain" description="HTH gntR-type" evidence="5">
    <location>
        <begin position="7"/>
        <end position="74"/>
    </location>
</feature>
<keyword evidence="3" id="KW-0804">Transcription</keyword>
<accession>A0ABU7KDI9</accession>
<dbReference type="SMART" id="SM00345">
    <property type="entry name" value="HTH_GNTR"/>
    <property type="match status" value="1"/>
</dbReference>
<dbReference type="PANTHER" id="PTHR43537">
    <property type="entry name" value="TRANSCRIPTIONAL REGULATOR, GNTR FAMILY"/>
    <property type="match status" value="1"/>
</dbReference>
<dbReference type="InterPro" id="IPR000524">
    <property type="entry name" value="Tscrpt_reg_HTH_GntR"/>
</dbReference>
<evidence type="ECO:0000313" key="6">
    <source>
        <dbReference type="EMBL" id="MEE2040277.1"/>
    </source>
</evidence>
<protein>
    <submittedName>
        <fullName evidence="6">GntR family transcriptional regulator</fullName>
    </submittedName>
</protein>
<dbReference type="PROSITE" id="PS50949">
    <property type="entry name" value="HTH_GNTR"/>
    <property type="match status" value="1"/>
</dbReference>